<accession>A0A5E7Q1K5</accession>
<feature type="domain" description="Integrase catalytic" evidence="1">
    <location>
        <begin position="1"/>
        <end position="104"/>
    </location>
</feature>
<gene>
    <name evidence="2" type="ORF">PS880_05631</name>
</gene>
<organism evidence="2 3">
    <name type="scientific">Pseudomonas fluorescens</name>
    <dbReference type="NCBI Taxonomy" id="294"/>
    <lineage>
        <taxon>Bacteria</taxon>
        <taxon>Pseudomonadati</taxon>
        <taxon>Pseudomonadota</taxon>
        <taxon>Gammaproteobacteria</taxon>
        <taxon>Pseudomonadales</taxon>
        <taxon>Pseudomonadaceae</taxon>
        <taxon>Pseudomonas</taxon>
    </lineage>
</organism>
<dbReference type="Proteomes" id="UP000375525">
    <property type="component" value="Unassembled WGS sequence"/>
</dbReference>
<evidence type="ECO:0000313" key="2">
    <source>
        <dbReference type="EMBL" id="VVP55120.1"/>
    </source>
</evidence>
<dbReference type="GO" id="GO:0015074">
    <property type="term" value="P:DNA integration"/>
    <property type="evidence" value="ECO:0007669"/>
    <property type="project" value="InterPro"/>
</dbReference>
<evidence type="ECO:0000259" key="1">
    <source>
        <dbReference type="PROSITE" id="PS50994"/>
    </source>
</evidence>
<evidence type="ECO:0000313" key="3">
    <source>
        <dbReference type="Proteomes" id="UP000375525"/>
    </source>
</evidence>
<dbReference type="SUPFAM" id="SSF53098">
    <property type="entry name" value="Ribonuclease H-like"/>
    <property type="match status" value="1"/>
</dbReference>
<protein>
    <submittedName>
        <fullName evidence="2">IS3 family transposase IS1240</fullName>
    </submittedName>
</protein>
<dbReference type="Gene3D" id="3.30.420.10">
    <property type="entry name" value="Ribonuclease H-like superfamily/Ribonuclease H"/>
    <property type="match status" value="1"/>
</dbReference>
<dbReference type="EMBL" id="CABVIH010000037">
    <property type="protein sequence ID" value="VVP55120.1"/>
    <property type="molecule type" value="Genomic_DNA"/>
</dbReference>
<name>A0A5E7Q1K5_PSEFL</name>
<dbReference type="AlphaFoldDB" id="A0A5E7Q1K5"/>
<dbReference type="InterPro" id="IPR036397">
    <property type="entry name" value="RNaseH_sf"/>
</dbReference>
<dbReference type="PROSITE" id="PS50994">
    <property type="entry name" value="INTEGRASE"/>
    <property type="match status" value="1"/>
</dbReference>
<sequence length="104" mass="12037">MKFYYLYWIEDIYSRKAVDWDVYGEESGEKTAAFLQRSVTDEQCLRGPLVLHLDNGAPIKSASMMIKMCDMGIMPSRGRPLVSDDNPYSESLFRTLNYCPQRPQ</sequence>
<dbReference type="GO" id="GO:0003676">
    <property type="term" value="F:nucleic acid binding"/>
    <property type="evidence" value="ECO:0007669"/>
    <property type="project" value="InterPro"/>
</dbReference>
<dbReference type="InterPro" id="IPR001584">
    <property type="entry name" value="Integrase_cat-core"/>
</dbReference>
<proteinExistence type="predicted"/>
<dbReference type="InterPro" id="IPR012337">
    <property type="entry name" value="RNaseH-like_sf"/>
</dbReference>
<reference evidence="2 3" key="1">
    <citation type="submission" date="2019-09" db="EMBL/GenBank/DDBJ databases">
        <authorList>
            <person name="Chandra G."/>
            <person name="Truman W A."/>
        </authorList>
    </citation>
    <scope>NUCLEOTIDE SEQUENCE [LARGE SCALE GENOMIC DNA]</scope>
    <source>
        <strain evidence="2">PS880</strain>
    </source>
</reference>